<comment type="caution">
    <text evidence="2">The sequence shown here is derived from an EMBL/GenBank/DDBJ whole genome shotgun (WGS) entry which is preliminary data.</text>
</comment>
<keyword evidence="3" id="KW-1185">Reference proteome</keyword>
<gene>
    <name evidence="2" type="ORF">PCOR1329_LOCUS72095</name>
</gene>
<feature type="compositionally biased region" description="Low complexity" evidence="1">
    <location>
        <begin position="39"/>
        <end position="49"/>
    </location>
</feature>
<proteinExistence type="predicted"/>
<dbReference type="Proteomes" id="UP001189429">
    <property type="component" value="Unassembled WGS sequence"/>
</dbReference>
<organism evidence="2 3">
    <name type="scientific">Prorocentrum cordatum</name>
    <dbReference type="NCBI Taxonomy" id="2364126"/>
    <lineage>
        <taxon>Eukaryota</taxon>
        <taxon>Sar</taxon>
        <taxon>Alveolata</taxon>
        <taxon>Dinophyceae</taxon>
        <taxon>Prorocentrales</taxon>
        <taxon>Prorocentraceae</taxon>
        <taxon>Prorocentrum</taxon>
    </lineage>
</organism>
<feature type="region of interest" description="Disordered" evidence="1">
    <location>
        <begin position="36"/>
        <end position="58"/>
    </location>
</feature>
<protein>
    <submittedName>
        <fullName evidence="2">Uncharacterized protein</fullName>
    </submittedName>
</protein>
<evidence type="ECO:0000313" key="3">
    <source>
        <dbReference type="Proteomes" id="UP001189429"/>
    </source>
</evidence>
<sequence length="302" mass="29644">MALSSAPACNCGGFHLACRMRDMDLPVEDFPAKVSRAVDSTSTSSTAASSDHDSDHECDRAVRHAAPNGVRSEAVLGGGVCACGGFHRACRLRDSAPLEPARPPAAPEGLPVVALPWPEAEGPLSEAVVGGAACRCGGYHRACRPVASGGLARAAPAPGPLAAAQGGIDSATVAGPAACGCGGYHRACRLGGGRAPAARAPEGPAPAAAAPGGARCSPSVAALGSGSCRCGGYHRACQSRALGSPRQVPEPASAVAATLEGAWSSVVAGLSRAWAAAGGALADREAAAPGACQCGGYHRGCR</sequence>
<accession>A0ABN9X3V7</accession>
<evidence type="ECO:0000313" key="2">
    <source>
        <dbReference type="EMBL" id="CAK0892437.1"/>
    </source>
</evidence>
<reference evidence="2" key="1">
    <citation type="submission" date="2023-10" db="EMBL/GenBank/DDBJ databases">
        <authorList>
            <person name="Chen Y."/>
            <person name="Shah S."/>
            <person name="Dougan E. K."/>
            <person name="Thang M."/>
            <person name="Chan C."/>
        </authorList>
    </citation>
    <scope>NUCLEOTIDE SEQUENCE [LARGE SCALE GENOMIC DNA]</scope>
</reference>
<dbReference type="EMBL" id="CAUYUJ010019615">
    <property type="protein sequence ID" value="CAK0892437.1"/>
    <property type="molecule type" value="Genomic_DNA"/>
</dbReference>
<evidence type="ECO:0000256" key="1">
    <source>
        <dbReference type="SAM" id="MobiDB-lite"/>
    </source>
</evidence>
<name>A0ABN9X3V7_9DINO</name>